<comment type="caution">
    <text evidence="3">The sequence shown here is derived from an EMBL/GenBank/DDBJ whole genome shotgun (WGS) entry which is preliminary data.</text>
</comment>
<organism evidence="3 4">
    <name type="scientific">Cytobacillus citreus</name>
    <dbReference type="NCBI Taxonomy" id="2833586"/>
    <lineage>
        <taxon>Bacteria</taxon>
        <taxon>Bacillati</taxon>
        <taxon>Bacillota</taxon>
        <taxon>Bacilli</taxon>
        <taxon>Bacillales</taxon>
        <taxon>Bacillaceae</taxon>
        <taxon>Cytobacillus</taxon>
    </lineage>
</organism>
<evidence type="ECO:0000256" key="1">
    <source>
        <dbReference type="SAM" id="MobiDB-lite"/>
    </source>
</evidence>
<evidence type="ECO:0000313" key="3">
    <source>
        <dbReference type="EMBL" id="MBS4193294.1"/>
    </source>
</evidence>
<dbReference type="RefSeq" id="WP_213104730.1">
    <property type="nucleotide sequence ID" value="NZ_JAGYPM010000010.1"/>
</dbReference>
<feature type="compositionally biased region" description="Polar residues" evidence="1">
    <location>
        <begin position="121"/>
        <end position="138"/>
    </location>
</feature>
<feature type="compositionally biased region" description="Low complexity" evidence="1">
    <location>
        <begin position="94"/>
        <end position="120"/>
    </location>
</feature>
<sequence length="431" mass="47839">MKRLTRIVFAVIATFTLLFINIGAFTMHAFAWEDSKTWNTPPAWNNEPTWKTPPKWESPKWKSSGWNTQPSWNTSPNWKSPGWEKSPDWKSPGWENQPPWGNQPNWNEPNWNDPNWQNPGSNQPPGQNSDGSNSNDPTSPDGLQPNVPGDQNSPMPPNDQNNPQTKDQTNNQVDLDKDNKNNTNKDNTDNSADDSEAPFWDFKPATDKDAIKFIVKDIVGGNIEYISKGLNEDLTLKDYLDNRKKMGISGFKLITKGDPTVGAVYDGYDVYKKSKDTYDAYKTYQGVKELSDLKKAGDLIEYARKSEELARAGKTFSPGNPVVSAITMPLTIWDTVGNVNKLNNASSTADEKSDAAWGLVDNAGSILTGAAPFVAMIPGAQPIAAGMVVVGAGLSVVSLGRKLWKNRKEIWENVTKKGKKAWNWLTSKFKG</sequence>
<feature type="region of interest" description="Disordered" evidence="1">
    <location>
        <begin position="38"/>
        <end position="201"/>
    </location>
</feature>
<reference evidence="3 4" key="1">
    <citation type="submission" date="2021-05" db="EMBL/GenBank/DDBJ databases">
        <title>Novel Bacillus species.</title>
        <authorList>
            <person name="Liu G."/>
        </authorList>
    </citation>
    <scope>NUCLEOTIDE SEQUENCE [LARGE SCALE GENOMIC DNA]</scope>
    <source>
        <strain evidence="3 4">FJAT-49705</strain>
    </source>
</reference>
<keyword evidence="2" id="KW-1133">Transmembrane helix</keyword>
<dbReference type="Proteomes" id="UP000681027">
    <property type="component" value="Unassembled WGS sequence"/>
</dbReference>
<dbReference type="EMBL" id="JAGYPM010000010">
    <property type="protein sequence ID" value="MBS4193294.1"/>
    <property type="molecule type" value="Genomic_DNA"/>
</dbReference>
<feature type="compositionally biased region" description="Polar residues" evidence="1">
    <location>
        <begin position="64"/>
        <end position="78"/>
    </location>
</feature>
<feature type="transmembrane region" description="Helical" evidence="2">
    <location>
        <begin position="383"/>
        <end position="400"/>
    </location>
</feature>
<keyword evidence="2" id="KW-0472">Membrane</keyword>
<feature type="compositionally biased region" description="Polar residues" evidence="1">
    <location>
        <begin position="149"/>
        <end position="173"/>
    </location>
</feature>
<gene>
    <name evidence="3" type="ORF">KHA94_24730</name>
</gene>
<name>A0ABS5P1K0_9BACI</name>
<accession>A0ABS5P1K0</accession>
<keyword evidence="2" id="KW-0812">Transmembrane</keyword>
<keyword evidence="4" id="KW-1185">Reference proteome</keyword>
<feature type="compositionally biased region" description="Polar residues" evidence="1">
    <location>
        <begin position="38"/>
        <end position="49"/>
    </location>
</feature>
<proteinExistence type="predicted"/>
<evidence type="ECO:0000256" key="2">
    <source>
        <dbReference type="SAM" id="Phobius"/>
    </source>
</evidence>
<protein>
    <submittedName>
        <fullName evidence="3">Uncharacterized protein</fullName>
    </submittedName>
</protein>
<evidence type="ECO:0000313" key="4">
    <source>
        <dbReference type="Proteomes" id="UP000681027"/>
    </source>
</evidence>